<dbReference type="Proteomes" id="UP000583929">
    <property type="component" value="Unassembled WGS sequence"/>
</dbReference>
<protein>
    <submittedName>
        <fullName evidence="1">Uncharacterized protein</fullName>
    </submittedName>
</protein>
<keyword evidence="2" id="KW-1185">Reference proteome</keyword>
<organism evidence="1 2">
    <name type="scientific">Cannabis sativa</name>
    <name type="common">Hemp</name>
    <name type="synonym">Marijuana</name>
    <dbReference type="NCBI Taxonomy" id="3483"/>
    <lineage>
        <taxon>Eukaryota</taxon>
        <taxon>Viridiplantae</taxon>
        <taxon>Streptophyta</taxon>
        <taxon>Embryophyta</taxon>
        <taxon>Tracheophyta</taxon>
        <taxon>Spermatophyta</taxon>
        <taxon>Magnoliopsida</taxon>
        <taxon>eudicotyledons</taxon>
        <taxon>Gunneridae</taxon>
        <taxon>Pentapetalae</taxon>
        <taxon>rosids</taxon>
        <taxon>fabids</taxon>
        <taxon>Rosales</taxon>
        <taxon>Cannabaceae</taxon>
        <taxon>Cannabis</taxon>
    </lineage>
</organism>
<reference evidence="1 2" key="1">
    <citation type="journal article" date="2020" name="bioRxiv">
        <title>Sequence and annotation of 42 cannabis genomes reveals extensive copy number variation in cannabinoid synthesis and pathogen resistance genes.</title>
        <authorList>
            <person name="Mckernan K.J."/>
            <person name="Helbert Y."/>
            <person name="Kane L.T."/>
            <person name="Ebling H."/>
            <person name="Zhang L."/>
            <person name="Liu B."/>
            <person name="Eaton Z."/>
            <person name="Mclaughlin S."/>
            <person name="Kingan S."/>
            <person name="Baybayan P."/>
            <person name="Concepcion G."/>
            <person name="Jordan M."/>
            <person name="Riva A."/>
            <person name="Barbazuk W."/>
            <person name="Harkins T."/>
        </authorList>
    </citation>
    <scope>NUCLEOTIDE SEQUENCE [LARGE SCALE GENOMIC DNA]</scope>
    <source>
        <strain evidence="2">cv. Jamaican Lion 4</strain>
        <tissue evidence="1">Leaf</tissue>
    </source>
</reference>
<gene>
    <name evidence="1" type="ORF">G4B88_004436</name>
</gene>
<sequence>MSTAFNTKLVAGSKTPILLLRSNSIFIDFSRYFLPKFCYSIYNCLRFRRTSGNSFVHSTQSRRNAIGYIIKIVNSVYKSFTSKGRKFDGLELCNCENFLLFIH</sequence>
<evidence type="ECO:0000313" key="1">
    <source>
        <dbReference type="EMBL" id="KAF4400893.1"/>
    </source>
</evidence>
<name>A0A7J6I071_CANSA</name>
<accession>A0A7J6I071</accession>
<dbReference type="AlphaFoldDB" id="A0A7J6I071"/>
<evidence type="ECO:0000313" key="2">
    <source>
        <dbReference type="Proteomes" id="UP000583929"/>
    </source>
</evidence>
<dbReference type="EMBL" id="JAATIQ010000014">
    <property type="protein sequence ID" value="KAF4400893.1"/>
    <property type="molecule type" value="Genomic_DNA"/>
</dbReference>
<proteinExistence type="predicted"/>
<comment type="caution">
    <text evidence="1">The sequence shown here is derived from an EMBL/GenBank/DDBJ whole genome shotgun (WGS) entry which is preliminary data.</text>
</comment>